<reference evidence="1" key="2">
    <citation type="journal article" date="2015" name="Fish Shellfish Immunol.">
        <title>Early steps in the European eel (Anguilla anguilla)-Vibrio vulnificus interaction in the gills: Role of the RtxA13 toxin.</title>
        <authorList>
            <person name="Callol A."/>
            <person name="Pajuelo D."/>
            <person name="Ebbesson L."/>
            <person name="Teles M."/>
            <person name="MacKenzie S."/>
            <person name="Amaro C."/>
        </authorList>
    </citation>
    <scope>NUCLEOTIDE SEQUENCE</scope>
</reference>
<dbReference type="AlphaFoldDB" id="A0A0E9XSR1"/>
<protein>
    <submittedName>
        <fullName evidence="1">Uncharacterized protein</fullName>
    </submittedName>
</protein>
<reference evidence="1" key="1">
    <citation type="submission" date="2014-11" db="EMBL/GenBank/DDBJ databases">
        <authorList>
            <person name="Amaro Gonzalez C."/>
        </authorList>
    </citation>
    <scope>NUCLEOTIDE SEQUENCE</scope>
</reference>
<evidence type="ECO:0000313" key="1">
    <source>
        <dbReference type="EMBL" id="JAI05763.1"/>
    </source>
</evidence>
<accession>A0A0E9XSR1</accession>
<name>A0A0E9XSR1_ANGAN</name>
<dbReference type="EMBL" id="GBXM01002815">
    <property type="protein sequence ID" value="JAI05763.1"/>
    <property type="molecule type" value="Transcribed_RNA"/>
</dbReference>
<organism evidence="1">
    <name type="scientific">Anguilla anguilla</name>
    <name type="common">European freshwater eel</name>
    <name type="synonym">Muraena anguilla</name>
    <dbReference type="NCBI Taxonomy" id="7936"/>
    <lineage>
        <taxon>Eukaryota</taxon>
        <taxon>Metazoa</taxon>
        <taxon>Chordata</taxon>
        <taxon>Craniata</taxon>
        <taxon>Vertebrata</taxon>
        <taxon>Euteleostomi</taxon>
        <taxon>Actinopterygii</taxon>
        <taxon>Neopterygii</taxon>
        <taxon>Teleostei</taxon>
        <taxon>Anguilliformes</taxon>
        <taxon>Anguillidae</taxon>
        <taxon>Anguilla</taxon>
    </lineage>
</organism>
<proteinExistence type="predicted"/>
<sequence>MTITLLTLGKKAGTHQLLIIVRDCQNRNEPPPRTKWWREGG</sequence>